<evidence type="ECO:0000259" key="3">
    <source>
        <dbReference type="PROSITE" id="PS50887"/>
    </source>
</evidence>
<evidence type="ECO:0000313" key="5">
    <source>
        <dbReference type="Proteomes" id="UP001157440"/>
    </source>
</evidence>
<dbReference type="Pfam" id="PF00563">
    <property type="entry name" value="EAL"/>
    <property type="match status" value="1"/>
</dbReference>
<dbReference type="Gene3D" id="3.30.450.20">
    <property type="entry name" value="PAS domain"/>
    <property type="match status" value="3"/>
</dbReference>
<sequence>MHPVSAEGAGIPFGNDTVGDAAAASDYDAQRLAEIAAQFGRWRINVADRTIRWTEGVASIFGVAMPDRGLMPLDEHLRFYHPDERDAVRTRIEAVIHGTEPSLQGTYNGQARIVRPDGAERTVIIRGVPKRDAAGAVTAIVGILLDVTEQAWMQEKLRETSELLRTTLENMDQGLILYGPDMRVRLHNRRARELLDLPESVLCEGSPYDVINAYQVARGEYQTSPDSLMGALDAADLASLPDVYERARPNGTSLEVRVVRLPDGGYVRTYSDTTRRAESERALLASEARLRASEDRLAHALDSGNDGLWDWNLVTGEAWFSDRWFRMIGYERGELRPNLELWPQVAHPEDGERAVSAMRDHLRGLTATYECEYRLLTKSGGQIWVLTRGKVVGRDASGRALRVVGTQIDITRRKEAEQQVAHMATHDGLTGLPNRALFRDRLEQAFAASRRHGDGFALLVCDLDRFKVVNDTLGHLAGDAVLQVVAERLRGAVRDGDTVARLGGDEFAIIVSRLDGSQSAGVVARRAIQSLEQPIELDGRRMSVGISIGIALAPQDGFDGQSLFNHADMALYIAKTATHSECCFYDPSMRTMVAVQGEREQTLLEALWRDEFTLHYQPIVCAADEAVSGFEALLRWQNPTRGLIPPSEFIPLAEETGLIVALGEWALRAACREAVSWPDDLRVAVNVSAVQFQQPGLEQAVLGALLTSGLAPHRLELEITESVLMRDSEAVIACLHRLKALGVRIALDDFGTGFSSLSYLRRFPFDKIKIDRTFIRDITDPDTASIVRAIVGIGSRRGAIITAEGVETQDQSEKVQQEGCTEMQGFLYSKPVTASDALSFIRTHRSRHAA</sequence>
<dbReference type="NCBIfam" id="TIGR00254">
    <property type="entry name" value="GGDEF"/>
    <property type="match status" value="1"/>
</dbReference>
<dbReference type="CDD" id="cd00130">
    <property type="entry name" value="PAS"/>
    <property type="match status" value="2"/>
</dbReference>
<dbReference type="Gene3D" id="3.30.70.270">
    <property type="match status" value="1"/>
</dbReference>
<dbReference type="InterPro" id="IPR043128">
    <property type="entry name" value="Rev_trsase/Diguanyl_cyclase"/>
</dbReference>
<dbReference type="PANTHER" id="PTHR44757">
    <property type="entry name" value="DIGUANYLATE CYCLASE DGCP"/>
    <property type="match status" value="1"/>
</dbReference>
<dbReference type="Gene3D" id="3.20.20.450">
    <property type="entry name" value="EAL domain"/>
    <property type="match status" value="1"/>
</dbReference>
<dbReference type="PROSITE" id="PS50883">
    <property type="entry name" value="EAL"/>
    <property type="match status" value="1"/>
</dbReference>
<evidence type="ECO:0008006" key="6">
    <source>
        <dbReference type="Google" id="ProtNLM"/>
    </source>
</evidence>
<dbReference type="SMART" id="SM00091">
    <property type="entry name" value="PAS"/>
    <property type="match status" value="2"/>
</dbReference>
<proteinExistence type="predicted"/>
<dbReference type="InterPro" id="IPR001610">
    <property type="entry name" value="PAC"/>
</dbReference>
<dbReference type="SMART" id="SM00052">
    <property type="entry name" value="EAL"/>
    <property type="match status" value="1"/>
</dbReference>
<dbReference type="InterPro" id="IPR013655">
    <property type="entry name" value="PAS_fold_3"/>
</dbReference>
<dbReference type="CDD" id="cd01949">
    <property type="entry name" value="GGDEF"/>
    <property type="match status" value="1"/>
</dbReference>
<dbReference type="InterPro" id="IPR035919">
    <property type="entry name" value="EAL_sf"/>
</dbReference>
<dbReference type="InterPro" id="IPR029787">
    <property type="entry name" value="Nucleotide_cyclase"/>
</dbReference>
<dbReference type="Pfam" id="PF12860">
    <property type="entry name" value="PAS_7"/>
    <property type="match status" value="1"/>
</dbReference>
<dbReference type="GO" id="GO:0003824">
    <property type="term" value="F:catalytic activity"/>
    <property type="evidence" value="ECO:0007669"/>
    <property type="project" value="UniProtKB-ARBA"/>
</dbReference>
<dbReference type="SUPFAM" id="SSF141868">
    <property type="entry name" value="EAL domain-like"/>
    <property type="match status" value="1"/>
</dbReference>
<dbReference type="Pfam" id="PF00990">
    <property type="entry name" value="GGDEF"/>
    <property type="match status" value="1"/>
</dbReference>
<evidence type="ECO:0000259" key="1">
    <source>
        <dbReference type="PROSITE" id="PS50113"/>
    </source>
</evidence>
<dbReference type="PROSITE" id="PS50887">
    <property type="entry name" value="GGDEF"/>
    <property type="match status" value="1"/>
</dbReference>
<dbReference type="EMBL" id="BSPL01000005">
    <property type="protein sequence ID" value="GLS68387.1"/>
    <property type="molecule type" value="Genomic_DNA"/>
</dbReference>
<comment type="caution">
    <text evidence="4">The sequence shown here is derived from an EMBL/GenBank/DDBJ whole genome shotgun (WGS) entry which is preliminary data.</text>
</comment>
<dbReference type="SMART" id="SM00267">
    <property type="entry name" value="GGDEF"/>
    <property type="match status" value="1"/>
</dbReference>
<dbReference type="InterPro" id="IPR000700">
    <property type="entry name" value="PAS-assoc_C"/>
</dbReference>
<dbReference type="RefSeq" id="WP_283214872.1">
    <property type="nucleotide sequence ID" value="NZ_BPQZ01000015.1"/>
</dbReference>
<dbReference type="PROSITE" id="PS50113">
    <property type="entry name" value="PAC"/>
    <property type="match status" value="2"/>
</dbReference>
<feature type="domain" description="PAC" evidence="1">
    <location>
        <begin position="107"/>
        <end position="159"/>
    </location>
</feature>
<dbReference type="FunFam" id="3.30.70.270:FF:000001">
    <property type="entry name" value="Diguanylate cyclase domain protein"/>
    <property type="match status" value="1"/>
</dbReference>
<reference evidence="5" key="1">
    <citation type="journal article" date="2019" name="Int. J. Syst. Evol. Microbiol.">
        <title>The Global Catalogue of Microorganisms (GCM) 10K type strain sequencing project: providing services to taxonomists for standard genome sequencing and annotation.</title>
        <authorList>
            <consortium name="The Broad Institute Genomics Platform"/>
            <consortium name="The Broad Institute Genome Sequencing Center for Infectious Disease"/>
            <person name="Wu L."/>
            <person name="Ma J."/>
        </authorList>
    </citation>
    <scope>NUCLEOTIDE SEQUENCE [LARGE SCALE GENOMIC DNA]</scope>
    <source>
        <strain evidence="5">NBRC 103632</strain>
    </source>
</reference>
<dbReference type="InterPro" id="IPR035965">
    <property type="entry name" value="PAS-like_dom_sf"/>
</dbReference>
<dbReference type="NCBIfam" id="TIGR00229">
    <property type="entry name" value="sensory_box"/>
    <property type="match status" value="2"/>
</dbReference>
<dbReference type="InterPro" id="IPR000014">
    <property type="entry name" value="PAS"/>
</dbReference>
<accession>A0AA37TE90</accession>
<dbReference type="InterPro" id="IPR052155">
    <property type="entry name" value="Biofilm_reg_signaling"/>
</dbReference>
<dbReference type="SMART" id="SM00086">
    <property type="entry name" value="PAC"/>
    <property type="match status" value="2"/>
</dbReference>
<dbReference type="Pfam" id="PF08447">
    <property type="entry name" value="PAS_3"/>
    <property type="match status" value="2"/>
</dbReference>
<dbReference type="SUPFAM" id="SSF55785">
    <property type="entry name" value="PYP-like sensor domain (PAS domain)"/>
    <property type="match status" value="3"/>
</dbReference>
<dbReference type="Proteomes" id="UP001157440">
    <property type="component" value="Unassembled WGS sequence"/>
</dbReference>
<feature type="domain" description="EAL" evidence="2">
    <location>
        <begin position="596"/>
        <end position="845"/>
    </location>
</feature>
<dbReference type="PANTHER" id="PTHR44757:SF2">
    <property type="entry name" value="BIOFILM ARCHITECTURE MAINTENANCE PROTEIN MBAA"/>
    <property type="match status" value="1"/>
</dbReference>
<feature type="domain" description="GGDEF" evidence="3">
    <location>
        <begin position="454"/>
        <end position="587"/>
    </location>
</feature>
<name>A0AA37TE90_9HYPH</name>
<feature type="domain" description="PAC" evidence="1">
    <location>
        <begin position="369"/>
        <end position="422"/>
    </location>
</feature>
<dbReference type="AlphaFoldDB" id="A0AA37TE90"/>
<protein>
    <recommendedName>
        <fullName evidence="6">Diguanylate cyclase</fullName>
    </recommendedName>
</protein>
<dbReference type="SUPFAM" id="SSF55073">
    <property type="entry name" value="Nucleotide cyclase"/>
    <property type="match status" value="1"/>
</dbReference>
<gene>
    <name evidence="4" type="ORF">GCM10007890_03990</name>
</gene>
<keyword evidence="5" id="KW-1185">Reference proteome</keyword>
<evidence type="ECO:0000259" key="2">
    <source>
        <dbReference type="PROSITE" id="PS50883"/>
    </source>
</evidence>
<organism evidence="4 5">
    <name type="scientific">Methylobacterium tardum</name>
    <dbReference type="NCBI Taxonomy" id="374432"/>
    <lineage>
        <taxon>Bacteria</taxon>
        <taxon>Pseudomonadati</taxon>
        <taxon>Pseudomonadota</taxon>
        <taxon>Alphaproteobacteria</taxon>
        <taxon>Hyphomicrobiales</taxon>
        <taxon>Methylobacteriaceae</taxon>
        <taxon>Methylobacterium</taxon>
    </lineage>
</organism>
<evidence type="ECO:0000313" key="4">
    <source>
        <dbReference type="EMBL" id="GLS68387.1"/>
    </source>
</evidence>
<dbReference type="InterPro" id="IPR001633">
    <property type="entry name" value="EAL_dom"/>
</dbReference>
<dbReference type="InterPro" id="IPR000160">
    <property type="entry name" value="GGDEF_dom"/>
</dbReference>
<dbReference type="CDD" id="cd01948">
    <property type="entry name" value="EAL"/>
    <property type="match status" value="1"/>
</dbReference>